<evidence type="ECO:0000256" key="4">
    <source>
        <dbReference type="ARBA" id="ARBA00012357"/>
    </source>
</evidence>
<comment type="similarity">
    <text evidence="3">Belongs to the eukaryotic AdoMetDC family.</text>
</comment>
<sequence length="289" mass="32239">MELLSSAIGFEGYEKRLEISFSEPGIFVDVGGRGLRSLSKTQLDEIIMPAQCTIVSSLSNDQVDSYIISESTLFVYPYKMILKTCGITKLLLSIPPILKLTDTQNLTVRSVRYTRGSFRFPGAQPFPHRSFCEEVAVLDNHFHKLGMSSEAYVISDADEHQKWHIYSASAKSEDILGPLYTLEMCMTSLDPKKASVFYKNELSSAAIMTEVSGISKILPDSEICDFNFEPCGYSMNAIEGDAVSTIHVTPEDGFSYASFEAVGYDFKLLHLTQLLERGYCLAFNQLSFL</sequence>
<dbReference type="GO" id="GO:0005829">
    <property type="term" value="C:cytosol"/>
    <property type="evidence" value="ECO:0007669"/>
    <property type="project" value="TreeGrafter"/>
</dbReference>
<dbReference type="Gene3D" id="3.60.90.10">
    <property type="entry name" value="S-adenosylmethionine decarboxylase"/>
    <property type="match status" value="1"/>
</dbReference>
<dbReference type="InterPro" id="IPR001985">
    <property type="entry name" value="S-AdoMet_decarboxylase_euk"/>
</dbReference>
<evidence type="ECO:0000256" key="11">
    <source>
        <dbReference type="ARBA" id="ARBA00023145"/>
    </source>
</evidence>
<dbReference type="GO" id="GO:0008295">
    <property type="term" value="P:spermidine biosynthetic process"/>
    <property type="evidence" value="ECO:0007669"/>
    <property type="project" value="UniProtKB-KW"/>
</dbReference>
<evidence type="ECO:0000256" key="7">
    <source>
        <dbReference type="ARBA" id="ARBA00022793"/>
    </source>
</evidence>
<dbReference type="PANTHER" id="PTHR11570">
    <property type="entry name" value="S-ADENOSYLMETHIONINE DECARBOXYLASE"/>
    <property type="match status" value="1"/>
</dbReference>
<keyword evidence="12" id="KW-0456">Lyase</keyword>
<keyword evidence="17" id="KW-1185">Reference proteome</keyword>
<evidence type="ECO:0000256" key="1">
    <source>
        <dbReference type="ARBA" id="ARBA00001928"/>
    </source>
</evidence>
<dbReference type="AlphaFoldDB" id="A0A8S0PAK9"/>
<keyword evidence="13" id="KW-0704">Schiff base</keyword>
<evidence type="ECO:0000256" key="15">
    <source>
        <dbReference type="ARBA" id="ARBA00048112"/>
    </source>
</evidence>
<proteinExistence type="inferred from homology"/>
<keyword evidence="9" id="KW-0745">Spermidine biosynthesis</keyword>
<dbReference type="Pfam" id="PF01536">
    <property type="entry name" value="SAM_decarbox"/>
    <property type="match status" value="1"/>
</dbReference>
<evidence type="ECO:0000256" key="3">
    <source>
        <dbReference type="ARBA" id="ARBA00008466"/>
    </source>
</evidence>
<evidence type="ECO:0000256" key="6">
    <source>
        <dbReference type="ARBA" id="ARBA00022691"/>
    </source>
</evidence>
<dbReference type="OrthoDB" id="1068353at2759"/>
<keyword evidence="6" id="KW-0949">S-adenosyl-L-methionine</keyword>
<evidence type="ECO:0000256" key="5">
    <source>
        <dbReference type="ARBA" id="ARBA00020217"/>
    </source>
</evidence>
<evidence type="ECO:0000256" key="10">
    <source>
        <dbReference type="ARBA" id="ARBA00023115"/>
    </source>
</evidence>
<organism evidence="16 17">
    <name type="scientific">Olea europaea subsp. europaea</name>
    <dbReference type="NCBI Taxonomy" id="158383"/>
    <lineage>
        <taxon>Eukaryota</taxon>
        <taxon>Viridiplantae</taxon>
        <taxon>Streptophyta</taxon>
        <taxon>Embryophyta</taxon>
        <taxon>Tracheophyta</taxon>
        <taxon>Spermatophyta</taxon>
        <taxon>Magnoliopsida</taxon>
        <taxon>eudicotyledons</taxon>
        <taxon>Gunneridae</taxon>
        <taxon>Pentapetalae</taxon>
        <taxon>asterids</taxon>
        <taxon>lamiids</taxon>
        <taxon>Lamiales</taxon>
        <taxon>Oleaceae</taxon>
        <taxon>Oleeae</taxon>
        <taxon>Olea</taxon>
    </lineage>
</organism>
<dbReference type="Proteomes" id="UP000594638">
    <property type="component" value="Unassembled WGS sequence"/>
</dbReference>
<dbReference type="FunFam" id="3.30.360.50:FF:000001">
    <property type="entry name" value="S-adenosylmethionine decarboxylase proenzyme"/>
    <property type="match status" value="1"/>
</dbReference>
<comment type="catalytic activity">
    <reaction evidence="15">
        <text>S-adenosyl-L-methionine + H(+) = S-adenosyl 3-(methylsulfanyl)propylamine + CO2</text>
        <dbReference type="Rhea" id="RHEA:15981"/>
        <dbReference type="ChEBI" id="CHEBI:15378"/>
        <dbReference type="ChEBI" id="CHEBI:16526"/>
        <dbReference type="ChEBI" id="CHEBI:57443"/>
        <dbReference type="ChEBI" id="CHEBI:59789"/>
        <dbReference type="EC" id="4.1.1.50"/>
    </reaction>
</comment>
<evidence type="ECO:0000256" key="8">
    <source>
        <dbReference type="ARBA" id="ARBA00022813"/>
    </source>
</evidence>
<keyword evidence="11" id="KW-0865">Zymogen</keyword>
<protein>
    <recommendedName>
        <fullName evidence="5">S-adenosylmethionine decarboxylase proenzyme</fullName>
        <ecNumber evidence="4">4.1.1.50</ecNumber>
    </recommendedName>
</protein>
<keyword evidence="7" id="KW-0210">Decarboxylase</keyword>
<dbReference type="SUPFAM" id="SSF56276">
    <property type="entry name" value="S-adenosylmethionine decarboxylase"/>
    <property type="match status" value="1"/>
</dbReference>
<keyword evidence="10" id="KW-0620">Polyamine biosynthesis</keyword>
<evidence type="ECO:0000256" key="2">
    <source>
        <dbReference type="ARBA" id="ARBA00004911"/>
    </source>
</evidence>
<evidence type="ECO:0000256" key="13">
    <source>
        <dbReference type="ARBA" id="ARBA00023270"/>
    </source>
</evidence>
<keyword evidence="8" id="KW-0068">Autocatalytic cleavage</keyword>
<comment type="caution">
    <text evidence="16">The sequence shown here is derived from an EMBL/GenBank/DDBJ whole genome shotgun (WGS) entry which is preliminary data.</text>
</comment>
<evidence type="ECO:0000313" key="16">
    <source>
        <dbReference type="EMBL" id="CAA2936456.1"/>
    </source>
</evidence>
<dbReference type="Gene3D" id="3.30.360.50">
    <property type="entry name" value="S-adenosylmethionine decarboxylase"/>
    <property type="match status" value="1"/>
</dbReference>
<evidence type="ECO:0000313" key="17">
    <source>
        <dbReference type="Proteomes" id="UP000594638"/>
    </source>
</evidence>
<accession>A0A8S0PAK9</accession>
<dbReference type="EMBL" id="CACTIH010000028">
    <property type="protein sequence ID" value="CAA2936456.1"/>
    <property type="molecule type" value="Genomic_DNA"/>
</dbReference>
<evidence type="ECO:0000256" key="9">
    <source>
        <dbReference type="ARBA" id="ARBA00023066"/>
    </source>
</evidence>
<gene>
    <name evidence="16" type="ORF">OLEA9_A094668</name>
</gene>
<dbReference type="EC" id="4.1.1.50" evidence="4"/>
<comment type="cofactor">
    <cofactor evidence="1">
        <name>pyruvate</name>
        <dbReference type="ChEBI" id="CHEBI:15361"/>
    </cofactor>
</comment>
<dbReference type="NCBIfam" id="TIGR00535">
    <property type="entry name" value="SAM_DCase"/>
    <property type="match status" value="1"/>
</dbReference>
<dbReference type="FunFam" id="3.60.90.10:FF:000002">
    <property type="entry name" value="S-adenosylmethionine decarboxylase proenzyme"/>
    <property type="match status" value="1"/>
</dbReference>
<name>A0A8S0PAK9_OLEEU</name>
<dbReference type="InterPro" id="IPR016067">
    <property type="entry name" value="S-AdoMet_deCO2ase_core"/>
</dbReference>
<dbReference type="PANTHER" id="PTHR11570:SF15">
    <property type="entry name" value="S-ADENOSYLMETHIONINE DECARBOXYLASE PROENZYME 3"/>
    <property type="match status" value="1"/>
</dbReference>
<evidence type="ECO:0000256" key="14">
    <source>
        <dbReference type="ARBA" id="ARBA00023317"/>
    </source>
</evidence>
<dbReference type="GO" id="GO:0004014">
    <property type="term" value="F:adenosylmethionine decarboxylase activity"/>
    <property type="evidence" value="ECO:0007669"/>
    <property type="project" value="UniProtKB-EC"/>
</dbReference>
<reference evidence="16 17" key="1">
    <citation type="submission" date="2019-12" db="EMBL/GenBank/DDBJ databases">
        <authorList>
            <person name="Alioto T."/>
            <person name="Alioto T."/>
            <person name="Gomez Garrido J."/>
        </authorList>
    </citation>
    <scope>NUCLEOTIDE SEQUENCE [LARGE SCALE GENOMIC DNA]</scope>
</reference>
<comment type="pathway">
    <text evidence="2">Amine and polyamine biosynthesis; S-adenosylmethioninamine biosynthesis; S-adenosylmethioninamine from S-adenosyl-L-methionine: step 1/1.</text>
</comment>
<dbReference type="Gramene" id="OE9A094668T1">
    <property type="protein sequence ID" value="OE9A094668C1"/>
    <property type="gene ID" value="OE9A094668"/>
</dbReference>
<keyword evidence="14" id="KW-0670">Pyruvate</keyword>
<dbReference type="GO" id="GO:0006597">
    <property type="term" value="P:spermine biosynthetic process"/>
    <property type="evidence" value="ECO:0007669"/>
    <property type="project" value="InterPro"/>
</dbReference>
<dbReference type="InterPro" id="IPR048283">
    <property type="entry name" value="AdoMetDC-like"/>
</dbReference>
<evidence type="ECO:0000256" key="12">
    <source>
        <dbReference type="ARBA" id="ARBA00023239"/>
    </source>
</evidence>
<dbReference type="GO" id="GO:0099402">
    <property type="term" value="P:plant organ development"/>
    <property type="evidence" value="ECO:0007669"/>
    <property type="project" value="UniProtKB-ARBA"/>
</dbReference>